<feature type="compositionally biased region" description="Polar residues" evidence="1">
    <location>
        <begin position="478"/>
        <end position="488"/>
    </location>
</feature>
<proteinExistence type="predicted"/>
<feature type="compositionally biased region" description="Basic and acidic residues" evidence="1">
    <location>
        <begin position="490"/>
        <end position="499"/>
    </location>
</feature>
<sequence length="499" mass="56354">MDTSQLKLPFPYDVLVTIASLADRNCRLAFLAASRSLHLDCGKYVLDDPVILHGDQSITSFISFMRPHNHSRWRHLRSLCLSPASISSSVAEVLVSEIPRATNLQSLQFEDAEHQLRAYPDLIPAFAALPAIKHIVIENGYTYACKMLEATHWPLDSAVFRVLADLSPWEYPDNDPQQSLYPATILRNSRATLRTLECKRWTGRDATLLTYPVYPMLESLSVVGVWGPRPAHWAISFPNLKRLTVRTVESDFIDMDQNDLAERVATRARNLNEYESQVEHWNELAQFHGDVLDFYLLGFTCRIQRMSLSLSAKTLQFFPTVMETARPTHLRLSISSKLLSQPIPTYLHDPGLADLKSLELDVDVWVGGKDGYEGDTDMVGFLGHVIDLLRRASTQQFTFHLSVQQFLGPVPHSMLSSSSWPEPGVSDEQEEPLTRPPASPFSPLKAWIKEVDLDALARRFFEQVSSLESVELQIWSRDPQSSSKSAQLSRVREPVDAKG</sequence>
<accession>A0A5K1K1Q3</accession>
<dbReference type="AlphaFoldDB" id="A0A5K1K1Q3"/>
<evidence type="ECO:0000313" key="2">
    <source>
        <dbReference type="EMBL" id="VWO99448.1"/>
    </source>
</evidence>
<dbReference type="EMBL" id="LR727651">
    <property type="protein sequence ID" value="VWO99448.1"/>
    <property type="molecule type" value="Genomic_DNA"/>
</dbReference>
<evidence type="ECO:0000256" key="1">
    <source>
        <dbReference type="SAM" id="MobiDB-lite"/>
    </source>
</evidence>
<gene>
    <name evidence="2" type="primary">I1R980</name>
</gene>
<name>A0A5K1K1Q3_9APHY</name>
<organism evidence="2">
    <name type="scientific">Ganoderma boninense</name>
    <dbReference type="NCBI Taxonomy" id="34458"/>
    <lineage>
        <taxon>Eukaryota</taxon>
        <taxon>Fungi</taxon>
        <taxon>Dikarya</taxon>
        <taxon>Basidiomycota</taxon>
        <taxon>Agaricomycotina</taxon>
        <taxon>Agaricomycetes</taxon>
        <taxon>Polyporales</taxon>
        <taxon>Polyporaceae</taxon>
        <taxon>Ganoderma</taxon>
    </lineage>
</organism>
<feature type="region of interest" description="Disordered" evidence="1">
    <location>
        <begin position="476"/>
        <end position="499"/>
    </location>
</feature>
<feature type="region of interest" description="Disordered" evidence="1">
    <location>
        <begin position="417"/>
        <end position="439"/>
    </location>
</feature>
<reference evidence="2" key="1">
    <citation type="submission" date="2019-10" db="EMBL/GenBank/DDBJ databases">
        <authorList>
            <person name="Nor Muhammad N."/>
        </authorList>
    </citation>
    <scope>NUCLEOTIDE SEQUENCE</scope>
</reference>
<protein>
    <submittedName>
        <fullName evidence="2">N/A</fullName>
    </submittedName>
</protein>